<keyword evidence="1" id="KW-0472">Membrane</keyword>
<evidence type="ECO:0000313" key="5">
    <source>
        <dbReference type="Proteomes" id="UP000325030"/>
    </source>
</evidence>
<gene>
    <name evidence="2" type="ORF">IC006_0718</name>
    <name evidence="3" type="ORF">IC007_0691</name>
</gene>
<feature type="transmembrane region" description="Helical" evidence="1">
    <location>
        <begin position="96"/>
        <end position="112"/>
    </location>
</feature>
<evidence type="ECO:0000256" key="1">
    <source>
        <dbReference type="SAM" id="Phobius"/>
    </source>
</evidence>
<dbReference type="STRING" id="1294262.GCA_001316085_02006"/>
<sequence>MSPDTKSHVIYTEEDLVKVSKRDLSISVSLVLVTVVFMLFVSPLSYLLFLSIFSGGILLFRIRYVLFYMRDLKYKGKVTFVPRKSTSRKRNAEDRGFLLAEIFFPLILLFLLPVPINLIAALGFVMGIPFSLVLEIPVVRALESRVGDRIKKYFVWSVVNEDLYLKEFGYLLSRNSRSSGENKA</sequence>
<evidence type="ECO:0000313" key="2">
    <source>
        <dbReference type="EMBL" id="BBG23434.1"/>
    </source>
</evidence>
<reference evidence="2 4" key="2">
    <citation type="journal article" date="2020" name="Int. J. Syst. Evol. Microbiol.">
        <title>Sulfuracidifex tepidarius gen. nov., sp. nov. and transfer of Sulfolobus metallicus Huber and Stetter 1992 to the genus Sulfuracidifex as Sulfuracidifex metallicus comb. nov.</title>
        <authorList>
            <person name="Itoh T."/>
            <person name="Miura T."/>
            <person name="Sakai H.D."/>
            <person name="Kato S."/>
            <person name="Ohkuma M."/>
            <person name="Takashina T."/>
        </authorList>
    </citation>
    <scope>NUCLEOTIDE SEQUENCE [LARGE SCALE GENOMIC DNA]</scope>
    <source>
        <strain evidence="2 4">IC-006</strain>
        <strain evidence="3">IC-007</strain>
    </source>
</reference>
<dbReference type="Proteomes" id="UP000322983">
    <property type="component" value="Chromosome"/>
</dbReference>
<protein>
    <submittedName>
        <fullName evidence="2">Uncharacterized protein</fullName>
    </submittedName>
</protein>
<organism evidence="2 4">
    <name type="scientific">Sulfuracidifex tepidarius</name>
    <dbReference type="NCBI Taxonomy" id="1294262"/>
    <lineage>
        <taxon>Archaea</taxon>
        <taxon>Thermoproteota</taxon>
        <taxon>Thermoprotei</taxon>
        <taxon>Sulfolobales</taxon>
        <taxon>Sulfolobaceae</taxon>
        <taxon>Sulfuracidifex</taxon>
    </lineage>
</organism>
<evidence type="ECO:0000313" key="3">
    <source>
        <dbReference type="EMBL" id="BBG26186.1"/>
    </source>
</evidence>
<dbReference type="GeneID" id="41717107"/>
<dbReference type="EMBL" id="AP018930">
    <property type="protein sequence ID" value="BBG26186.1"/>
    <property type="molecule type" value="Genomic_DNA"/>
</dbReference>
<reference evidence="5" key="1">
    <citation type="submission" date="2018-09" db="EMBL/GenBank/DDBJ databases">
        <title>Complete Genome Sequencing of Sulfolobus sp. JCM 16834.</title>
        <authorList>
            <person name="Kato S."/>
            <person name="Itoh T."/>
            <person name="Ohkuma M."/>
        </authorList>
    </citation>
    <scope>NUCLEOTIDE SEQUENCE [LARGE SCALE GENOMIC DNA]</scope>
    <source>
        <strain evidence="5">IC-007</strain>
    </source>
</reference>
<dbReference type="OrthoDB" id="384945at2157"/>
<dbReference type="RefSeq" id="WP_149528346.1">
    <property type="nucleotide sequence ID" value="NZ_AP018929.1"/>
</dbReference>
<keyword evidence="1" id="KW-1133">Transmembrane helix</keyword>
<dbReference type="KEGG" id="step:IC006_0718"/>
<feature type="transmembrane region" description="Helical" evidence="1">
    <location>
        <begin position="118"/>
        <end position="142"/>
    </location>
</feature>
<proteinExistence type="predicted"/>
<feature type="transmembrane region" description="Helical" evidence="1">
    <location>
        <begin position="24"/>
        <end position="41"/>
    </location>
</feature>
<dbReference type="Proteomes" id="UP000325030">
    <property type="component" value="Chromosome"/>
</dbReference>
<name>A0A510DTE5_9CREN</name>
<accession>A0A510DTE5</accession>
<accession>A0A510E127</accession>
<evidence type="ECO:0000313" key="4">
    <source>
        <dbReference type="Proteomes" id="UP000322983"/>
    </source>
</evidence>
<feature type="transmembrane region" description="Helical" evidence="1">
    <location>
        <begin position="47"/>
        <end position="67"/>
    </location>
</feature>
<keyword evidence="4" id="KW-1185">Reference proteome</keyword>
<dbReference type="EMBL" id="AP018929">
    <property type="protein sequence ID" value="BBG23434.1"/>
    <property type="molecule type" value="Genomic_DNA"/>
</dbReference>
<dbReference type="AlphaFoldDB" id="A0A510DTE5"/>
<keyword evidence="1" id="KW-0812">Transmembrane</keyword>